<gene>
    <name evidence="2" type="ORF">CHS0354_036364</name>
</gene>
<keyword evidence="3" id="KW-1185">Reference proteome</keyword>
<organism evidence="2 3">
    <name type="scientific">Potamilus streckersoni</name>
    <dbReference type="NCBI Taxonomy" id="2493646"/>
    <lineage>
        <taxon>Eukaryota</taxon>
        <taxon>Metazoa</taxon>
        <taxon>Spiralia</taxon>
        <taxon>Lophotrochozoa</taxon>
        <taxon>Mollusca</taxon>
        <taxon>Bivalvia</taxon>
        <taxon>Autobranchia</taxon>
        <taxon>Heteroconchia</taxon>
        <taxon>Palaeoheterodonta</taxon>
        <taxon>Unionida</taxon>
        <taxon>Unionoidea</taxon>
        <taxon>Unionidae</taxon>
        <taxon>Ambleminae</taxon>
        <taxon>Lampsilini</taxon>
        <taxon>Potamilus</taxon>
    </lineage>
</organism>
<protein>
    <submittedName>
        <fullName evidence="2">Uncharacterized protein</fullName>
    </submittedName>
</protein>
<reference evidence="2" key="3">
    <citation type="submission" date="2023-05" db="EMBL/GenBank/DDBJ databases">
        <authorList>
            <person name="Smith C.H."/>
        </authorList>
    </citation>
    <scope>NUCLEOTIDE SEQUENCE</scope>
    <source>
        <strain evidence="2">CHS0354</strain>
        <tissue evidence="2">Mantle</tissue>
    </source>
</reference>
<evidence type="ECO:0000256" key="1">
    <source>
        <dbReference type="SAM" id="MobiDB-lite"/>
    </source>
</evidence>
<proteinExistence type="predicted"/>
<evidence type="ECO:0000313" key="3">
    <source>
        <dbReference type="Proteomes" id="UP001195483"/>
    </source>
</evidence>
<name>A0AAE0SS82_9BIVA</name>
<dbReference type="EMBL" id="JAEAOA010002129">
    <property type="protein sequence ID" value="KAK3596740.1"/>
    <property type="molecule type" value="Genomic_DNA"/>
</dbReference>
<sequence length="345" mass="37535">MEMGPLLPSVFFIMAAISTKNCITAQTTSLETATAPLRIATTEHISTTRRNTKPQGSMAPKTESQSADLEKGTTRTALNMATTRKPTNMATAEQVSTKAMDATTPLPVRSRQTSKIPTGTSKQPSSCCFNENMVIMLQNNVPVVNGYVPFVSIIEFTNGTDVAVCDAKVLLKATFRRSNQTVPCQGCTSVPQCGNQMLKIELWMSPNKSGVSFHVGDSITNDGFGGDESTQENDAEFHFYNYEQRLYGSDKCLNMSQLLFGLSNTSAHWVTIYIGNEFIRVSTPLGYSYELCSNCLFALTGQSDSQGTVNEDIYIGLNRIIRNFPAGDGNGVCGAVISWACPWKA</sequence>
<dbReference type="Proteomes" id="UP001195483">
    <property type="component" value="Unassembled WGS sequence"/>
</dbReference>
<dbReference type="AlphaFoldDB" id="A0AAE0SS82"/>
<reference evidence="2" key="1">
    <citation type="journal article" date="2021" name="Genome Biol. Evol.">
        <title>A High-Quality Reference Genome for a Parasitic Bivalve with Doubly Uniparental Inheritance (Bivalvia: Unionida).</title>
        <authorList>
            <person name="Smith C.H."/>
        </authorList>
    </citation>
    <scope>NUCLEOTIDE SEQUENCE</scope>
    <source>
        <strain evidence="2">CHS0354</strain>
    </source>
</reference>
<reference evidence="2" key="2">
    <citation type="journal article" date="2021" name="Genome Biol. Evol.">
        <title>Developing a high-quality reference genome for a parasitic bivalve with doubly uniparental inheritance (Bivalvia: Unionida).</title>
        <authorList>
            <person name="Smith C.H."/>
        </authorList>
    </citation>
    <scope>NUCLEOTIDE SEQUENCE</scope>
    <source>
        <strain evidence="2">CHS0354</strain>
        <tissue evidence="2">Mantle</tissue>
    </source>
</reference>
<evidence type="ECO:0000313" key="2">
    <source>
        <dbReference type="EMBL" id="KAK3596740.1"/>
    </source>
</evidence>
<feature type="compositionally biased region" description="Polar residues" evidence="1">
    <location>
        <begin position="43"/>
        <end position="55"/>
    </location>
</feature>
<accession>A0AAE0SS82</accession>
<comment type="caution">
    <text evidence="2">The sequence shown here is derived from an EMBL/GenBank/DDBJ whole genome shotgun (WGS) entry which is preliminary data.</text>
</comment>
<feature type="region of interest" description="Disordered" evidence="1">
    <location>
        <begin position="43"/>
        <end position="70"/>
    </location>
</feature>